<evidence type="ECO:0000313" key="1">
    <source>
        <dbReference type="EMBL" id="JAP63574.1"/>
    </source>
</evidence>
<feature type="non-terminal residue" evidence="1">
    <location>
        <position position="1"/>
    </location>
</feature>
<sequence>LNILLSVSLECVHVHTHTQTYTHIFYHSQSLSMKDSASTNMHNMFQRSMSCIHFPTQKTRQHANLHTTANFQYIKHTLPNFVCTHYAVLANDIYTTHGKCLA</sequence>
<organism evidence="1">
    <name type="scientific">Hyalomma excavatum</name>
    <dbReference type="NCBI Taxonomy" id="257692"/>
    <lineage>
        <taxon>Eukaryota</taxon>
        <taxon>Metazoa</taxon>
        <taxon>Ecdysozoa</taxon>
        <taxon>Arthropoda</taxon>
        <taxon>Chelicerata</taxon>
        <taxon>Arachnida</taxon>
        <taxon>Acari</taxon>
        <taxon>Parasitiformes</taxon>
        <taxon>Ixodida</taxon>
        <taxon>Ixodoidea</taxon>
        <taxon>Ixodidae</taxon>
        <taxon>Hyalomminae</taxon>
        <taxon>Hyalomma</taxon>
    </lineage>
</organism>
<dbReference type="AlphaFoldDB" id="A0A131X7M7"/>
<accession>A0A131X7M7</accession>
<reference evidence="1" key="1">
    <citation type="journal article" date="2017" name="Ticks Tick Borne Dis.">
        <title>An insight into the sialome of Hyalomma excavatum.</title>
        <authorList>
            <person name="Ribeiro J.M."/>
            <person name="Slovak M."/>
            <person name="Francischetti I.M."/>
        </authorList>
    </citation>
    <scope>NUCLEOTIDE SEQUENCE</scope>
    <source>
        <strain evidence="1">Samish</strain>
        <tissue evidence="1">Salivary glands</tissue>
    </source>
</reference>
<dbReference type="EMBL" id="GEFH01005007">
    <property type="protein sequence ID" value="JAP63574.1"/>
    <property type="molecule type" value="mRNA"/>
</dbReference>
<protein>
    <submittedName>
        <fullName evidence="1">Uncharacterized protein</fullName>
    </submittedName>
</protein>
<proteinExistence type="evidence at transcript level"/>
<name>A0A131X7M7_9ACAR</name>